<evidence type="ECO:0000256" key="1">
    <source>
        <dbReference type="ARBA" id="ARBA00022723"/>
    </source>
</evidence>
<dbReference type="PANTHER" id="PTHR35848">
    <property type="entry name" value="OXALATE-BINDING PROTEIN"/>
    <property type="match status" value="1"/>
</dbReference>
<dbReference type="PANTHER" id="PTHR35848:SF6">
    <property type="entry name" value="CUPIN TYPE-2 DOMAIN-CONTAINING PROTEIN"/>
    <property type="match status" value="1"/>
</dbReference>
<evidence type="ECO:0000313" key="3">
    <source>
        <dbReference type="EMBL" id="MDP9961338.1"/>
    </source>
</evidence>
<comment type="caution">
    <text evidence="3">The sequence shown here is derived from an EMBL/GenBank/DDBJ whole genome shotgun (WGS) entry which is preliminary data.</text>
</comment>
<dbReference type="InterPro" id="IPR051610">
    <property type="entry name" value="GPI/OXD"/>
</dbReference>
<dbReference type="Pfam" id="PF07883">
    <property type="entry name" value="Cupin_2"/>
    <property type="match status" value="1"/>
</dbReference>
<keyword evidence="1" id="KW-0479">Metal-binding</keyword>
<proteinExistence type="predicted"/>
<gene>
    <name evidence="3" type="ORF">J2T04_003236</name>
</gene>
<dbReference type="RefSeq" id="WP_306845418.1">
    <property type="nucleotide sequence ID" value="NZ_JAUSRL010000005.1"/>
</dbReference>
<accession>A0ABT9SPG4</accession>
<dbReference type="Gene3D" id="2.60.120.10">
    <property type="entry name" value="Jelly Rolls"/>
    <property type="match status" value="1"/>
</dbReference>
<dbReference type="InterPro" id="IPR014710">
    <property type="entry name" value="RmlC-like_jellyroll"/>
</dbReference>
<dbReference type="InterPro" id="IPR011051">
    <property type="entry name" value="RmlC_Cupin_sf"/>
</dbReference>
<dbReference type="SUPFAM" id="SSF51182">
    <property type="entry name" value="RmlC-like cupins"/>
    <property type="match status" value="1"/>
</dbReference>
<sequence length="114" mass="13035">MIYSKDNSAHYIWGKGCDSWVLNDSRHLSVKQEKMPAGTVEKLHFHEVAEQVFYILKGVAVFDINDEKFSVQAGESIAVKPKSKHFISNESKDELEFLVISSPSTYNDRIEIEK</sequence>
<keyword evidence="4" id="KW-1185">Reference proteome</keyword>
<protein>
    <submittedName>
        <fullName evidence="3">Mannose-6-phosphate isomerase-like protein (Cupin superfamily)</fullName>
    </submittedName>
</protein>
<dbReference type="EMBL" id="JAUSRL010000005">
    <property type="protein sequence ID" value="MDP9961338.1"/>
    <property type="molecule type" value="Genomic_DNA"/>
</dbReference>
<evidence type="ECO:0000313" key="4">
    <source>
        <dbReference type="Proteomes" id="UP001235513"/>
    </source>
</evidence>
<evidence type="ECO:0000259" key="2">
    <source>
        <dbReference type="Pfam" id="PF07883"/>
    </source>
</evidence>
<reference evidence="3 4" key="1">
    <citation type="submission" date="2023-07" db="EMBL/GenBank/DDBJ databases">
        <title>Sorghum-associated microbial communities from plants grown in Nebraska, USA.</title>
        <authorList>
            <person name="Schachtman D."/>
        </authorList>
    </citation>
    <scope>NUCLEOTIDE SEQUENCE [LARGE SCALE GENOMIC DNA]</scope>
    <source>
        <strain evidence="3 4">CC351</strain>
    </source>
</reference>
<organism evidence="3 4">
    <name type="scientific">Chryseobacterium lathyri</name>
    <dbReference type="NCBI Taxonomy" id="395933"/>
    <lineage>
        <taxon>Bacteria</taxon>
        <taxon>Pseudomonadati</taxon>
        <taxon>Bacteroidota</taxon>
        <taxon>Flavobacteriia</taxon>
        <taxon>Flavobacteriales</taxon>
        <taxon>Weeksellaceae</taxon>
        <taxon>Chryseobacterium group</taxon>
        <taxon>Chryseobacterium</taxon>
    </lineage>
</organism>
<dbReference type="Proteomes" id="UP001235513">
    <property type="component" value="Unassembled WGS sequence"/>
</dbReference>
<feature type="domain" description="Cupin type-2" evidence="2">
    <location>
        <begin position="34"/>
        <end position="100"/>
    </location>
</feature>
<dbReference type="InterPro" id="IPR013096">
    <property type="entry name" value="Cupin_2"/>
</dbReference>
<name>A0ABT9SPG4_9FLAO</name>